<evidence type="ECO:0000313" key="2">
    <source>
        <dbReference type="EMBL" id="ARN20308.1"/>
    </source>
</evidence>
<dbReference type="Proteomes" id="UP000193427">
    <property type="component" value="Chromosome"/>
</dbReference>
<dbReference type="Pfam" id="PF00903">
    <property type="entry name" value="Glyoxalase"/>
    <property type="match status" value="1"/>
</dbReference>
<dbReference type="AlphaFoldDB" id="A0A1W6L829"/>
<dbReference type="RefSeq" id="WP_085750579.1">
    <property type="nucleotide sequence ID" value="NZ_BSPR01000014.1"/>
</dbReference>
<dbReference type="OrthoDB" id="9813630at2"/>
<feature type="region of interest" description="Disordered" evidence="1">
    <location>
        <begin position="123"/>
        <end position="144"/>
    </location>
</feature>
<dbReference type="InterPro" id="IPR029068">
    <property type="entry name" value="Glyas_Bleomycin-R_OHBP_Dase"/>
</dbReference>
<dbReference type="PROSITE" id="PS51819">
    <property type="entry name" value="VOC"/>
    <property type="match status" value="1"/>
</dbReference>
<dbReference type="PANTHER" id="PTHR39175">
    <property type="entry name" value="FAMILY PROTEIN, PUTATIVE (AFU_ORTHOLOGUE AFUA_3G15060)-RELATED"/>
    <property type="match status" value="1"/>
</dbReference>
<dbReference type="STRING" id="946333.A4W93_10555"/>
<dbReference type="Gene3D" id="3.10.180.10">
    <property type="entry name" value="2,3-Dihydroxybiphenyl 1,2-Dioxygenase, domain 1"/>
    <property type="match status" value="1"/>
</dbReference>
<protein>
    <submittedName>
        <fullName evidence="2">Uncharacterized protein</fullName>
    </submittedName>
</protein>
<accession>A0A1W6L829</accession>
<gene>
    <name evidence="2" type="ORF">A4W93_10555</name>
</gene>
<name>A0A1W6L829_9BURK</name>
<reference evidence="2 3" key="1">
    <citation type="submission" date="2016-04" db="EMBL/GenBank/DDBJ databases">
        <title>Complete genome sequence of natural rubber-degrading, novel Gram-negative bacterium, Rhizobacter gummiphilus strain NS21.</title>
        <authorList>
            <person name="Tabata M."/>
            <person name="Kasai D."/>
            <person name="Fukuda M."/>
        </authorList>
    </citation>
    <scope>NUCLEOTIDE SEQUENCE [LARGE SCALE GENOMIC DNA]</scope>
    <source>
        <strain evidence="2 3">NS21</strain>
    </source>
</reference>
<dbReference type="SUPFAM" id="SSF54593">
    <property type="entry name" value="Glyoxalase/Bleomycin resistance protein/Dihydroxybiphenyl dioxygenase"/>
    <property type="match status" value="1"/>
</dbReference>
<dbReference type="EMBL" id="CP015118">
    <property type="protein sequence ID" value="ARN20308.1"/>
    <property type="molecule type" value="Genomic_DNA"/>
</dbReference>
<dbReference type="InterPro" id="IPR037523">
    <property type="entry name" value="VOC_core"/>
</dbReference>
<keyword evidence="3" id="KW-1185">Reference proteome</keyword>
<dbReference type="PANTHER" id="PTHR39175:SF1">
    <property type="entry name" value="FAMILY PROTEIN, PUTATIVE (AFU_ORTHOLOGUE AFUA_3G15060)-RELATED"/>
    <property type="match status" value="1"/>
</dbReference>
<organism evidence="2 3">
    <name type="scientific">Piscinibacter gummiphilus</name>
    <dbReference type="NCBI Taxonomy" id="946333"/>
    <lineage>
        <taxon>Bacteria</taxon>
        <taxon>Pseudomonadati</taxon>
        <taxon>Pseudomonadota</taxon>
        <taxon>Betaproteobacteria</taxon>
        <taxon>Burkholderiales</taxon>
        <taxon>Sphaerotilaceae</taxon>
        <taxon>Piscinibacter</taxon>
    </lineage>
</organism>
<dbReference type="InterPro" id="IPR004360">
    <property type="entry name" value="Glyas_Fos-R_dOase_dom"/>
</dbReference>
<evidence type="ECO:0000256" key="1">
    <source>
        <dbReference type="SAM" id="MobiDB-lite"/>
    </source>
</evidence>
<evidence type="ECO:0000313" key="3">
    <source>
        <dbReference type="Proteomes" id="UP000193427"/>
    </source>
</evidence>
<dbReference type="KEGG" id="rgu:A4W93_10555"/>
<proteinExistence type="predicted"/>
<sequence length="144" mass="15885">MSAHLPDRVQGVDHIQLPIPVGALPKARAFYETLLGLKEVRDPLLDRPGSLHFSLGWQRLDLREGAYTGVAPQAHLGLRVHALDALVEKLRAAGHPVQVAPLPTGEARVFVEDPFGNRLELHEPSHHHIDSPRGHRVTDIQLSV</sequence>
<feature type="compositionally biased region" description="Basic and acidic residues" evidence="1">
    <location>
        <begin position="123"/>
        <end position="138"/>
    </location>
</feature>